<dbReference type="InterPro" id="IPR036412">
    <property type="entry name" value="HAD-like_sf"/>
</dbReference>
<dbReference type="Gene3D" id="2.70.150.10">
    <property type="entry name" value="Calcium-transporting ATPase, cytoplasmic transduction domain A"/>
    <property type="match status" value="1"/>
</dbReference>
<evidence type="ECO:0000256" key="9">
    <source>
        <dbReference type="ARBA" id="ARBA00023136"/>
    </source>
</evidence>
<keyword evidence="7" id="KW-1278">Translocase</keyword>
<evidence type="ECO:0000256" key="10">
    <source>
        <dbReference type="RuleBase" id="RU362081"/>
    </source>
</evidence>
<feature type="domain" description="HMA" evidence="11">
    <location>
        <begin position="125"/>
        <end position="195"/>
    </location>
</feature>
<evidence type="ECO:0000259" key="11">
    <source>
        <dbReference type="PROSITE" id="PS50846"/>
    </source>
</evidence>
<feature type="transmembrane region" description="Helical" evidence="10">
    <location>
        <begin position="481"/>
        <end position="500"/>
    </location>
</feature>
<evidence type="ECO:0000256" key="4">
    <source>
        <dbReference type="ARBA" id="ARBA00022723"/>
    </source>
</evidence>
<dbReference type="SUPFAM" id="SSF56784">
    <property type="entry name" value="HAD-like"/>
    <property type="match status" value="1"/>
</dbReference>
<name>A0ABR2WN27_9FUNG</name>
<evidence type="ECO:0000256" key="1">
    <source>
        <dbReference type="ARBA" id="ARBA00004141"/>
    </source>
</evidence>
<comment type="similarity">
    <text evidence="2 10">Belongs to the cation transport ATPase (P-type) (TC 3.A.3) family. Type IB subfamily.</text>
</comment>
<dbReference type="NCBIfam" id="TIGR01494">
    <property type="entry name" value="ATPase_P-type"/>
    <property type="match status" value="1"/>
</dbReference>
<evidence type="ECO:0000256" key="8">
    <source>
        <dbReference type="ARBA" id="ARBA00022989"/>
    </source>
</evidence>
<dbReference type="InterPro" id="IPR044492">
    <property type="entry name" value="P_typ_ATPase_HD_dom"/>
</dbReference>
<organism evidence="12 13">
    <name type="scientific">Basidiobolus ranarum</name>
    <dbReference type="NCBI Taxonomy" id="34480"/>
    <lineage>
        <taxon>Eukaryota</taxon>
        <taxon>Fungi</taxon>
        <taxon>Fungi incertae sedis</taxon>
        <taxon>Zoopagomycota</taxon>
        <taxon>Entomophthoromycotina</taxon>
        <taxon>Basidiobolomycetes</taxon>
        <taxon>Basidiobolales</taxon>
        <taxon>Basidiobolaceae</taxon>
        <taxon>Basidiobolus</taxon>
    </lineage>
</organism>
<feature type="transmembrane region" description="Helical" evidence="10">
    <location>
        <begin position="674"/>
        <end position="699"/>
    </location>
</feature>
<keyword evidence="3 10" id="KW-0812">Transmembrane</keyword>
<gene>
    <name evidence="12" type="ORF">K7432_010854</name>
</gene>
<evidence type="ECO:0000256" key="5">
    <source>
        <dbReference type="ARBA" id="ARBA00022741"/>
    </source>
</evidence>
<dbReference type="InterPro" id="IPR036163">
    <property type="entry name" value="HMA_dom_sf"/>
</dbReference>
<keyword evidence="8 10" id="KW-1133">Transmembrane helix</keyword>
<dbReference type="PRINTS" id="PR00119">
    <property type="entry name" value="CATATPASE"/>
</dbReference>
<dbReference type="InterPro" id="IPR018303">
    <property type="entry name" value="ATPase_P-typ_P_site"/>
</dbReference>
<dbReference type="PROSITE" id="PS00154">
    <property type="entry name" value="ATPASE_E1_E2"/>
    <property type="match status" value="1"/>
</dbReference>
<protein>
    <recommendedName>
        <fullName evidence="11">HMA domain-containing protein</fullName>
    </recommendedName>
</protein>
<dbReference type="EMBL" id="JASJQH010000783">
    <property type="protein sequence ID" value="KAK9762923.1"/>
    <property type="molecule type" value="Genomic_DNA"/>
</dbReference>
<comment type="caution">
    <text evidence="12">The sequence shown here is derived from an EMBL/GenBank/DDBJ whole genome shotgun (WGS) entry which is preliminary data.</text>
</comment>
<feature type="domain" description="HMA" evidence="11">
    <location>
        <begin position="21"/>
        <end position="91"/>
    </location>
</feature>
<keyword evidence="13" id="KW-1185">Reference proteome</keyword>
<dbReference type="Gene3D" id="3.40.50.1000">
    <property type="entry name" value="HAD superfamily/HAD-like"/>
    <property type="match status" value="1"/>
</dbReference>
<evidence type="ECO:0000256" key="7">
    <source>
        <dbReference type="ARBA" id="ARBA00022967"/>
    </source>
</evidence>
<accession>A0ABR2WN27</accession>
<sequence>MSANTDLQDVLISQPEQNFLYRAIMQIEGMTCSSCVKTTEKALAAIDSIVTDSISVSSLTGRGVADFAIDDRVQLSKTIEKSISNIGYELVDLQWEVIANPSRNNGVVPKSSPNTPDSLPQVFQYRAIMQIEGMTCSSCVKTAEKALTAIDSILPESISVSALTGRGVAIFTNSDQESLGKIIEESISNIGYDLVDLQWETIGQKPIKTQVYLSRATMQIEGMTCSSCVKTTEKALSAIDSIVEGTISVSSLTGRGVATFAREDQEQLGEIIKESISNIGYDLVDLQWETIQQESGSNGINNEGENIGTITTNLTISGMTCSSCVNSIESNLQSQDGIISCQINLLMQSGVVVHDPKKIGPRNLIELISDLGYEAAVVQPNTKGPSIQERHAGETRSLLIRFLWALSFAIPAFIIGIIFDVALSDENPVRKAFASKVCPGLSVSFLVMWILATPVQFVLAWPFYRKAYKSLRYAHTANMDVLVSLGTGVAYFASVGTGIANIVTKSSSEKHQFFDTTIYLITFILFGKFLEAHAKGKTFNTISKLMELQAESATLVTLKEGQPIENATEEEIDFALVQQGDILKVNPGARIPCDGTLYHGTSTFDESTITGESIPVRKSAEKGDHVISATLNLTSPIYFTAEKVGADTTLSRIIKLVQEAQSAKKAPMEQLADMLSGVFVPLVIALAIITFILWCSLGYTGHVPTEWIAKQKTSPAVFALWFAITVLVIACPCGLGLASPTAIMVGTGVAAKHGVLIKGGGLALEMINRLDAIVFDKTGTLTIGKPIVNGVRMYLSRENITRDFNVATLDPEKKEDDTNTLILSDAERFLWELVHKLENGSEHPLARAVVQYATEIVSPSFDYKKISDPEPTGDANLPTDYSSIIPFEVESCQEVPGKGIEAIINVSNNPETKIFPEFIYSGEDKESAEVQFASLTVQIGSPSWITSIGSQYATSVTDKQTEDREIEAFQETGASIVQVAINGFIVLTLGVADRPREHTAEIIHELENRGIQVWMLTGDHRISATAIAREIGIKPERVMAQVVPHEKASKVASLQAQGVSLDPSRTFKGRLFPWLRSGMPNHRNAVVAMVGDGINDSPALAQADVGISPSSGTDIAIEAASIILNTPNLVSLLIMLDLSAKVSRWCLLPIMVTTFPT</sequence>
<keyword evidence="5 10" id="KW-0547">Nucleotide-binding</keyword>
<dbReference type="SUPFAM" id="SSF81665">
    <property type="entry name" value="Calcium ATPase, transmembrane domain M"/>
    <property type="match status" value="1"/>
</dbReference>
<keyword evidence="4 10" id="KW-0479">Metal-binding</keyword>
<dbReference type="InterPro" id="IPR001757">
    <property type="entry name" value="P_typ_ATPase"/>
</dbReference>
<dbReference type="Gene3D" id="3.30.70.100">
    <property type="match status" value="4"/>
</dbReference>
<dbReference type="NCBIfam" id="TIGR01525">
    <property type="entry name" value="ATPase-IB_hvy"/>
    <property type="match status" value="1"/>
</dbReference>
<keyword evidence="9 10" id="KW-0472">Membrane</keyword>
<dbReference type="PANTHER" id="PTHR43520:SF32">
    <property type="entry name" value="COPPER RESISTANCE P-TYPE ATPASE (EUROFUNG)"/>
    <property type="match status" value="1"/>
</dbReference>
<evidence type="ECO:0000256" key="3">
    <source>
        <dbReference type="ARBA" id="ARBA00022692"/>
    </source>
</evidence>
<dbReference type="SFLD" id="SFLDF00027">
    <property type="entry name" value="p-type_atpase"/>
    <property type="match status" value="1"/>
</dbReference>
<dbReference type="InterPro" id="IPR006121">
    <property type="entry name" value="HMA_dom"/>
</dbReference>
<dbReference type="Pfam" id="PF00702">
    <property type="entry name" value="Hydrolase"/>
    <property type="match status" value="1"/>
</dbReference>
<feature type="transmembrane region" description="Helical" evidence="10">
    <location>
        <begin position="512"/>
        <end position="530"/>
    </location>
</feature>
<keyword evidence="6 10" id="KW-0067">ATP-binding</keyword>
<dbReference type="InterPro" id="IPR017969">
    <property type="entry name" value="Heavy-metal-associated_CS"/>
</dbReference>
<dbReference type="SUPFAM" id="SSF81653">
    <property type="entry name" value="Calcium ATPase, transduction domain A"/>
    <property type="match status" value="1"/>
</dbReference>
<dbReference type="SFLD" id="SFLDS00003">
    <property type="entry name" value="Haloacid_Dehalogenase"/>
    <property type="match status" value="1"/>
</dbReference>
<dbReference type="InterPro" id="IPR008250">
    <property type="entry name" value="ATPase_P-typ_transduc_dom_A_sf"/>
</dbReference>
<feature type="transmembrane region" description="Helical" evidence="10">
    <location>
        <begin position="439"/>
        <end position="461"/>
    </location>
</feature>
<dbReference type="PRINTS" id="PR00942">
    <property type="entry name" value="CUATPASEI"/>
</dbReference>
<dbReference type="PROSITE" id="PS50846">
    <property type="entry name" value="HMA_2"/>
    <property type="match status" value="4"/>
</dbReference>
<feature type="domain" description="HMA" evidence="11">
    <location>
        <begin position="310"/>
        <end position="376"/>
    </location>
</feature>
<dbReference type="InterPro" id="IPR023214">
    <property type="entry name" value="HAD_sf"/>
</dbReference>
<reference evidence="12 13" key="1">
    <citation type="submission" date="2023-04" db="EMBL/GenBank/DDBJ databases">
        <title>Genome of Basidiobolus ranarum AG-B5.</title>
        <authorList>
            <person name="Stajich J.E."/>
            <person name="Carter-House D."/>
            <person name="Gryganskyi A."/>
        </authorList>
    </citation>
    <scope>NUCLEOTIDE SEQUENCE [LARGE SCALE GENOMIC DNA]</scope>
    <source>
        <strain evidence="12 13">AG-B5</strain>
    </source>
</reference>
<feature type="transmembrane region" description="Helical" evidence="10">
    <location>
        <begin position="398"/>
        <end position="419"/>
    </location>
</feature>
<dbReference type="PANTHER" id="PTHR43520">
    <property type="entry name" value="ATP7, ISOFORM B"/>
    <property type="match status" value="1"/>
</dbReference>
<evidence type="ECO:0000256" key="2">
    <source>
        <dbReference type="ARBA" id="ARBA00006024"/>
    </source>
</evidence>
<evidence type="ECO:0000313" key="12">
    <source>
        <dbReference type="EMBL" id="KAK9762923.1"/>
    </source>
</evidence>
<evidence type="ECO:0000313" key="13">
    <source>
        <dbReference type="Proteomes" id="UP001479436"/>
    </source>
</evidence>
<dbReference type="PROSITE" id="PS01047">
    <property type="entry name" value="HMA_1"/>
    <property type="match status" value="1"/>
</dbReference>
<dbReference type="Gene3D" id="3.40.1110.10">
    <property type="entry name" value="Calcium-transporting ATPase, cytoplasmic domain N"/>
    <property type="match status" value="1"/>
</dbReference>
<dbReference type="SUPFAM" id="SSF55008">
    <property type="entry name" value="HMA, heavy metal-associated domain"/>
    <property type="match status" value="4"/>
</dbReference>
<dbReference type="InterPro" id="IPR059000">
    <property type="entry name" value="ATPase_P-type_domA"/>
</dbReference>
<dbReference type="InterPro" id="IPR027256">
    <property type="entry name" value="P-typ_ATPase_IB"/>
</dbReference>
<dbReference type="InterPro" id="IPR023299">
    <property type="entry name" value="ATPase_P-typ_cyto_dom_N"/>
</dbReference>
<evidence type="ECO:0000256" key="6">
    <source>
        <dbReference type="ARBA" id="ARBA00022840"/>
    </source>
</evidence>
<comment type="subcellular location">
    <subcellularLocation>
        <location evidence="1">Membrane</location>
        <topology evidence="1">Multi-pass membrane protein</topology>
    </subcellularLocation>
</comment>
<dbReference type="SFLD" id="SFLDG00002">
    <property type="entry name" value="C1.7:_P-type_atpase_like"/>
    <property type="match status" value="1"/>
</dbReference>
<proteinExistence type="inferred from homology"/>
<dbReference type="Proteomes" id="UP001479436">
    <property type="component" value="Unassembled WGS sequence"/>
</dbReference>
<dbReference type="InterPro" id="IPR023298">
    <property type="entry name" value="ATPase_P-typ_TM_dom_sf"/>
</dbReference>
<dbReference type="CDD" id="cd00371">
    <property type="entry name" value="HMA"/>
    <property type="match status" value="4"/>
</dbReference>
<feature type="transmembrane region" description="Helical" evidence="10">
    <location>
        <begin position="719"/>
        <end position="738"/>
    </location>
</feature>
<feature type="domain" description="HMA" evidence="11">
    <location>
        <begin position="214"/>
        <end position="284"/>
    </location>
</feature>
<dbReference type="Pfam" id="PF00403">
    <property type="entry name" value="HMA"/>
    <property type="match status" value="4"/>
</dbReference>
<dbReference type="Pfam" id="PF00122">
    <property type="entry name" value="E1-E2_ATPase"/>
    <property type="match status" value="1"/>
</dbReference>